<protein>
    <submittedName>
        <fullName evidence="1">Uncharacterized protein</fullName>
    </submittedName>
</protein>
<dbReference type="EMBL" id="JAPHNI010000153">
    <property type="protein sequence ID" value="KAJ8115186.1"/>
    <property type="molecule type" value="Genomic_DNA"/>
</dbReference>
<organism evidence="1 2">
    <name type="scientific">Boeremia exigua</name>
    <dbReference type="NCBI Taxonomy" id="749465"/>
    <lineage>
        <taxon>Eukaryota</taxon>
        <taxon>Fungi</taxon>
        <taxon>Dikarya</taxon>
        <taxon>Ascomycota</taxon>
        <taxon>Pezizomycotina</taxon>
        <taxon>Dothideomycetes</taxon>
        <taxon>Pleosporomycetidae</taxon>
        <taxon>Pleosporales</taxon>
        <taxon>Pleosporineae</taxon>
        <taxon>Didymellaceae</taxon>
        <taxon>Boeremia</taxon>
    </lineage>
</organism>
<keyword evidence="2" id="KW-1185">Reference proteome</keyword>
<name>A0ACC2IJ15_9PLEO</name>
<comment type="caution">
    <text evidence="1">The sequence shown here is derived from an EMBL/GenBank/DDBJ whole genome shotgun (WGS) entry which is preliminary data.</text>
</comment>
<accession>A0ACC2IJ15</accession>
<reference evidence="1" key="1">
    <citation type="submission" date="2022-11" db="EMBL/GenBank/DDBJ databases">
        <title>Genome Sequence of Boeremia exigua.</title>
        <authorList>
            <person name="Buettner E."/>
        </authorList>
    </citation>
    <scope>NUCLEOTIDE SEQUENCE</scope>
    <source>
        <strain evidence="1">CU02</strain>
    </source>
</reference>
<sequence>MAMSGGARTSPRYLARLKAAPVYLYNDKTAIDELLQAGNSKDGISNDRLIPDRNYLPYLEKTATEEAQVQHIPFAASNSYITLVKEDVALGGQVGALLPHTKRHHRKDDSSTPRLTLTHIHAPVATKKTTATCPGSPSHTRTCSHRKDYSNMAKLEAYFAPARGEKKSTIPDADGVAGSSCSFLSSRFTQLKHAACSDNALARTVADIVLHFESAASIVGCPVDEIAILVGHSRVELGLNEVLQLFCDDKADNIEESMFSERLMSTLLANEKPRSPFSALAPFESAANWLSCENNDLYSRIACISTDIISALNGKSPSSGTYPFEGAGISTATRRILFCYKPNRNITLVGPEDLKTTFLAKETLAMAAEELIPLLTLAQLSPDFPFPGAQWREEFITMECRPRSVPVCHSGPWSILTAVYRANDQVIPPTTYSPSEEAGLAWRIRLACSRRLLDLMRGKQPSGHESDSLYSLLSRHAASIVHMPPRHSDLKRSQGLVASDPARKGPQKKRGRYIVEGDGDKIYPQVQKDPASAEQELTTGGGVSFDEPLAAIRPFAREDYHACPYFATGQGCESKQRLYTFTGVTRHVLLMHHSKGEGPAISHAINPFEDGSFKIPCRNGCPTLFTSYQQSNHHAKKTSTCSWPKPTSLTCPWSPYIDCRFTSSSPKGMANHVRAHIRDPRSPYQCSKDCGEYHADLYMLSQHEEDCKGVGHKRKLAMFFFRLDGCTENIAPNTIIVGRASSTITPLSWKNTKATNKDGLPAWGAKILEHYNAYKGYETGPASLRVSANLPTRHIPAPDVNDSHHHTDFIRWHKNRAFMMTQGIISDIEAANANDVIPTVLSVGVDAWACDVRMVLPWLQSHQDLRFKIVLRMNDLFHGMRVDHTTEHCGAYWAEYEPAAILNALLHGPGADAAVDDLIKTWKTMQSLKDTTLGISLEARRNHVDFSREYMVAR</sequence>
<evidence type="ECO:0000313" key="1">
    <source>
        <dbReference type="EMBL" id="KAJ8115186.1"/>
    </source>
</evidence>
<proteinExistence type="predicted"/>
<gene>
    <name evidence="1" type="ORF">OPT61_g3100</name>
</gene>
<evidence type="ECO:0000313" key="2">
    <source>
        <dbReference type="Proteomes" id="UP001153331"/>
    </source>
</evidence>
<dbReference type="Proteomes" id="UP001153331">
    <property type="component" value="Unassembled WGS sequence"/>
</dbReference>